<name>A0A2G9UE98_TELCI</name>
<keyword evidence="2" id="KW-1185">Reference proteome</keyword>
<gene>
    <name evidence="1" type="ORF">TELCIR_10166</name>
</gene>
<accession>A0A2G9UE98</accession>
<proteinExistence type="predicted"/>
<dbReference type="Proteomes" id="UP000230423">
    <property type="component" value="Unassembled WGS sequence"/>
</dbReference>
<organism evidence="1 2">
    <name type="scientific">Teladorsagia circumcincta</name>
    <name type="common">Brown stomach worm</name>
    <name type="synonym">Ostertagia circumcincta</name>
    <dbReference type="NCBI Taxonomy" id="45464"/>
    <lineage>
        <taxon>Eukaryota</taxon>
        <taxon>Metazoa</taxon>
        <taxon>Ecdysozoa</taxon>
        <taxon>Nematoda</taxon>
        <taxon>Chromadorea</taxon>
        <taxon>Rhabditida</taxon>
        <taxon>Rhabditina</taxon>
        <taxon>Rhabditomorpha</taxon>
        <taxon>Strongyloidea</taxon>
        <taxon>Trichostrongylidae</taxon>
        <taxon>Teladorsagia</taxon>
    </lineage>
</organism>
<protein>
    <submittedName>
        <fullName evidence="1">Uncharacterized protein</fullName>
    </submittedName>
</protein>
<dbReference type="EMBL" id="KZ347275">
    <property type="protein sequence ID" value="PIO68062.1"/>
    <property type="molecule type" value="Genomic_DNA"/>
</dbReference>
<reference evidence="1 2" key="1">
    <citation type="submission" date="2015-09" db="EMBL/GenBank/DDBJ databases">
        <title>Draft genome of the parasitic nematode Teladorsagia circumcincta isolate WARC Sus (inbred).</title>
        <authorList>
            <person name="Mitreva M."/>
        </authorList>
    </citation>
    <scope>NUCLEOTIDE SEQUENCE [LARGE SCALE GENOMIC DNA]</scope>
    <source>
        <strain evidence="1 2">S</strain>
    </source>
</reference>
<dbReference type="AlphaFoldDB" id="A0A2G9UE98"/>
<evidence type="ECO:0000313" key="1">
    <source>
        <dbReference type="EMBL" id="PIO68062.1"/>
    </source>
</evidence>
<evidence type="ECO:0000313" key="2">
    <source>
        <dbReference type="Proteomes" id="UP000230423"/>
    </source>
</evidence>
<sequence length="71" mass="7715">MFSDDVNTAIEAPQAAKRNRVGSEEEVCGGLKAKKGRVQMLCKFFESKALIQDSGNQIIKKGGPKELLPAH</sequence>